<evidence type="ECO:0000256" key="1">
    <source>
        <dbReference type="ARBA" id="ARBA00004141"/>
    </source>
</evidence>
<dbReference type="InterPro" id="IPR020846">
    <property type="entry name" value="MFS_dom"/>
</dbReference>
<name>A0A8S1EHA6_9PELO</name>
<accession>A0A8S1EHA6</accession>
<feature type="transmembrane region" description="Helical" evidence="5">
    <location>
        <begin position="285"/>
        <end position="305"/>
    </location>
</feature>
<comment type="caution">
    <text evidence="7">The sequence shown here is derived from an EMBL/GenBank/DDBJ whole genome shotgun (WGS) entry which is preliminary data.</text>
</comment>
<feature type="transmembrane region" description="Helical" evidence="5">
    <location>
        <begin position="90"/>
        <end position="107"/>
    </location>
</feature>
<evidence type="ECO:0000256" key="2">
    <source>
        <dbReference type="ARBA" id="ARBA00022692"/>
    </source>
</evidence>
<comment type="subcellular location">
    <subcellularLocation>
        <location evidence="1">Membrane</location>
        <topology evidence="1">Multi-pass membrane protein</topology>
    </subcellularLocation>
</comment>
<gene>
    <name evidence="7" type="ORF">CBOVIS_LOCUS2113</name>
</gene>
<sequence>MKEIDEIESLQDDAPKFSDDLLKMGRYSILVCIFVEIAMLSQLSNTMYMVYAACDSCHPNNMVFERQFYGIIDEFNLHCEGVRFEKLGTSIQMIGLMAGCLVFGQLSDVYGRKMLLLVCLAMCTIFGVATAFSPNFLVFTGLRTILSFFNGGQSTISVVYLIENIPKRSRMYISTLISFSPNVILLGCLAYFFQTWSSLSIVISILIIPAILILFFLHESPRYLMQKGRIDEATTIFLKIERFDKTPMGINEDELVRLLEHEHLEFGQNARKNHNFWHLLTNRRIAIGTGVIAFCFFSTTLINYANMFNLGAISGSIYLNAILIGLLRYSVSISCGFFDFKYEWFNRKFAHSLCSCLSILAIFVILILRMTETDSIFAVVMRFCVLISCSMTSQAIIVASVTSNELMPTAVRSQSYAIAQLSSRFGIVFAPHVFYLDVYFGRELHSLPYFVLLFMAIADFANFRFLIPETKNKPLEDHIASSKSIELQNR</sequence>
<evidence type="ECO:0000256" key="5">
    <source>
        <dbReference type="SAM" id="Phobius"/>
    </source>
</evidence>
<keyword evidence="2 5" id="KW-0812">Transmembrane</keyword>
<feature type="transmembrane region" description="Helical" evidence="5">
    <location>
        <begin position="447"/>
        <end position="467"/>
    </location>
</feature>
<dbReference type="AlphaFoldDB" id="A0A8S1EHA6"/>
<reference evidence="7 8" key="1">
    <citation type="submission" date="2020-04" db="EMBL/GenBank/DDBJ databases">
        <authorList>
            <person name="Laetsch R D."/>
            <person name="Stevens L."/>
            <person name="Kumar S."/>
            <person name="Blaxter L. M."/>
        </authorList>
    </citation>
    <scope>NUCLEOTIDE SEQUENCE [LARGE SCALE GENOMIC DNA]</scope>
</reference>
<feature type="transmembrane region" description="Helical" evidence="5">
    <location>
        <begin position="171"/>
        <end position="193"/>
    </location>
</feature>
<protein>
    <recommendedName>
        <fullName evidence="6">Major facilitator superfamily (MFS) profile domain-containing protein</fullName>
    </recommendedName>
</protein>
<dbReference type="PROSITE" id="PS50850">
    <property type="entry name" value="MFS"/>
    <property type="match status" value="1"/>
</dbReference>
<feature type="transmembrane region" description="Helical" evidence="5">
    <location>
        <begin position="144"/>
        <end position="162"/>
    </location>
</feature>
<feature type="transmembrane region" description="Helical" evidence="5">
    <location>
        <begin position="415"/>
        <end position="435"/>
    </location>
</feature>
<dbReference type="GO" id="GO:0022857">
    <property type="term" value="F:transmembrane transporter activity"/>
    <property type="evidence" value="ECO:0007669"/>
    <property type="project" value="InterPro"/>
</dbReference>
<dbReference type="OrthoDB" id="5296287at2759"/>
<evidence type="ECO:0000313" key="7">
    <source>
        <dbReference type="EMBL" id="CAB3398882.1"/>
    </source>
</evidence>
<evidence type="ECO:0000256" key="3">
    <source>
        <dbReference type="ARBA" id="ARBA00022989"/>
    </source>
</evidence>
<evidence type="ECO:0000313" key="8">
    <source>
        <dbReference type="Proteomes" id="UP000494206"/>
    </source>
</evidence>
<feature type="transmembrane region" description="Helical" evidence="5">
    <location>
        <begin position="24"/>
        <end position="43"/>
    </location>
</feature>
<organism evidence="7 8">
    <name type="scientific">Caenorhabditis bovis</name>
    <dbReference type="NCBI Taxonomy" id="2654633"/>
    <lineage>
        <taxon>Eukaryota</taxon>
        <taxon>Metazoa</taxon>
        <taxon>Ecdysozoa</taxon>
        <taxon>Nematoda</taxon>
        <taxon>Chromadorea</taxon>
        <taxon>Rhabditida</taxon>
        <taxon>Rhabditina</taxon>
        <taxon>Rhabditomorpha</taxon>
        <taxon>Rhabditoidea</taxon>
        <taxon>Rhabditidae</taxon>
        <taxon>Peloderinae</taxon>
        <taxon>Caenorhabditis</taxon>
    </lineage>
</organism>
<dbReference type="Proteomes" id="UP000494206">
    <property type="component" value="Unassembled WGS sequence"/>
</dbReference>
<feature type="transmembrane region" description="Helical" evidence="5">
    <location>
        <begin position="350"/>
        <end position="370"/>
    </location>
</feature>
<dbReference type="InterPro" id="IPR005828">
    <property type="entry name" value="MFS_sugar_transport-like"/>
</dbReference>
<feature type="domain" description="Major facilitator superfamily (MFS) profile" evidence="6">
    <location>
        <begin position="31"/>
        <end position="471"/>
    </location>
</feature>
<proteinExistence type="predicted"/>
<dbReference type="Gene3D" id="1.20.1250.20">
    <property type="entry name" value="MFS general substrate transporter like domains"/>
    <property type="match status" value="1"/>
</dbReference>
<dbReference type="EMBL" id="CADEPM010000001">
    <property type="protein sequence ID" value="CAB3398882.1"/>
    <property type="molecule type" value="Genomic_DNA"/>
</dbReference>
<dbReference type="Pfam" id="PF00083">
    <property type="entry name" value="Sugar_tr"/>
    <property type="match status" value="1"/>
</dbReference>
<feature type="transmembrane region" description="Helical" evidence="5">
    <location>
        <begin position="376"/>
        <end position="403"/>
    </location>
</feature>
<dbReference type="InterPro" id="IPR036259">
    <property type="entry name" value="MFS_trans_sf"/>
</dbReference>
<dbReference type="SUPFAM" id="SSF103473">
    <property type="entry name" value="MFS general substrate transporter"/>
    <property type="match status" value="1"/>
</dbReference>
<keyword evidence="3 5" id="KW-1133">Transmembrane helix</keyword>
<dbReference type="PANTHER" id="PTHR24064">
    <property type="entry name" value="SOLUTE CARRIER FAMILY 22 MEMBER"/>
    <property type="match status" value="1"/>
</dbReference>
<feature type="transmembrane region" description="Helical" evidence="5">
    <location>
        <begin position="199"/>
        <end position="217"/>
    </location>
</feature>
<evidence type="ECO:0000256" key="4">
    <source>
        <dbReference type="ARBA" id="ARBA00023136"/>
    </source>
</evidence>
<feature type="transmembrane region" description="Helical" evidence="5">
    <location>
        <begin position="317"/>
        <end position="338"/>
    </location>
</feature>
<feature type="transmembrane region" description="Helical" evidence="5">
    <location>
        <begin position="114"/>
        <end position="132"/>
    </location>
</feature>
<keyword evidence="8" id="KW-1185">Reference proteome</keyword>
<evidence type="ECO:0000259" key="6">
    <source>
        <dbReference type="PROSITE" id="PS50850"/>
    </source>
</evidence>
<keyword evidence="4 5" id="KW-0472">Membrane</keyword>
<dbReference type="GO" id="GO:0016020">
    <property type="term" value="C:membrane"/>
    <property type="evidence" value="ECO:0007669"/>
    <property type="project" value="UniProtKB-SubCell"/>
</dbReference>